<protein>
    <submittedName>
        <fullName evidence="2">Uncharacterized protein</fullName>
    </submittedName>
</protein>
<evidence type="ECO:0000313" key="2">
    <source>
        <dbReference type="EMBL" id="KAF9579825.1"/>
    </source>
</evidence>
<dbReference type="AlphaFoldDB" id="A0A9P6FQ83"/>
<feature type="non-terminal residue" evidence="2">
    <location>
        <position position="408"/>
    </location>
</feature>
<feature type="compositionally biased region" description="Polar residues" evidence="1">
    <location>
        <begin position="314"/>
        <end position="324"/>
    </location>
</feature>
<accession>A0A9P6FQ83</accession>
<gene>
    <name evidence="2" type="ORF">BGW38_003756</name>
</gene>
<dbReference type="Proteomes" id="UP000780801">
    <property type="component" value="Unassembled WGS sequence"/>
</dbReference>
<evidence type="ECO:0000256" key="1">
    <source>
        <dbReference type="SAM" id="MobiDB-lite"/>
    </source>
</evidence>
<reference evidence="2" key="1">
    <citation type="journal article" date="2020" name="Fungal Divers.">
        <title>Resolving the Mortierellaceae phylogeny through synthesis of multi-gene phylogenetics and phylogenomics.</title>
        <authorList>
            <person name="Vandepol N."/>
            <person name="Liber J."/>
            <person name="Desiro A."/>
            <person name="Na H."/>
            <person name="Kennedy M."/>
            <person name="Barry K."/>
            <person name="Grigoriev I.V."/>
            <person name="Miller A.N."/>
            <person name="O'Donnell K."/>
            <person name="Stajich J.E."/>
            <person name="Bonito G."/>
        </authorList>
    </citation>
    <scope>NUCLEOTIDE SEQUENCE</scope>
    <source>
        <strain evidence="2">KOD1015</strain>
    </source>
</reference>
<evidence type="ECO:0000313" key="3">
    <source>
        <dbReference type="Proteomes" id="UP000780801"/>
    </source>
</evidence>
<comment type="caution">
    <text evidence="2">The sequence shown here is derived from an EMBL/GenBank/DDBJ whole genome shotgun (WGS) entry which is preliminary data.</text>
</comment>
<feature type="region of interest" description="Disordered" evidence="1">
    <location>
        <begin position="305"/>
        <end position="337"/>
    </location>
</feature>
<sequence>MLYLQIRLDDFHKAAQENSASKEHGDLVLILDVRTRWKSTHRMIKRALLLRSAYNEICENNADMEGYAISESGYLQHLAALLERFDTLTAQISASISYSTIPFTIFVNNKLIDHLEDFLDKHENLGTLPDNAMHPNMRFAYWEDQDWEDSYQEATQQMVRTEWSANYADASTPTAISAQPGLQAMGTNQQHRAWAKKKIPGQEHVLLPHFARRFQFSDKDTASSAFEALISSPELRKSRREKIRKAFIEFRKNSEVEFWSQRAVEVNTRDTTNQTTVAVQRAGAKKAQNEYECQDLDLEIELLDDTSDDDSDAGTESSRKGSISEQKKPYEDATTLNDPIDGAVPDFAVGVPTATSTSSRIRGTNVNKLLTVTVLPTTTSSTASMAITLSTTAVTPLVTGHVLTGRSW</sequence>
<dbReference type="OrthoDB" id="2432695at2759"/>
<dbReference type="EMBL" id="JAABOA010002467">
    <property type="protein sequence ID" value="KAF9579825.1"/>
    <property type="molecule type" value="Genomic_DNA"/>
</dbReference>
<proteinExistence type="predicted"/>
<keyword evidence="3" id="KW-1185">Reference proteome</keyword>
<name>A0A9P6FQ83_9FUNG</name>
<organism evidence="2 3">
    <name type="scientific">Lunasporangiospora selenospora</name>
    <dbReference type="NCBI Taxonomy" id="979761"/>
    <lineage>
        <taxon>Eukaryota</taxon>
        <taxon>Fungi</taxon>
        <taxon>Fungi incertae sedis</taxon>
        <taxon>Mucoromycota</taxon>
        <taxon>Mortierellomycotina</taxon>
        <taxon>Mortierellomycetes</taxon>
        <taxon>Mortierellales</taxon>
        <taxon>Mortierellaceae</taxon>
        <taxon>Lunasporangiospora</taxon>
    </lineage>
</organism>